<dbReference type="PANTHER" id="PTHR42713:SF3">
    <property type="entry name" value="TRANSCRIPTIONAL REGULATORY PROTEIN HPTR"/>
    <property type="match status" value="1"/>
</dbReference>
<evidence type="ECO:0000313" key="13">
    <source>
        <dbReference type="EMBL" id="CUN24999.1"/>
    </source>
</evidence>
<keyword evidence="6" id="KW-0805">Transcription regulation</keyword>
<comment type="subcellular location">
    <subcellularLocation>
        <location evidence="1">Cytoplasm</location>
    </subcellularLocation>
</comment>
<evidence type="ECO:0000256" key="1">
    <source>
        <dbReference type="ARBA" id="ARBA00004496"/>
    </source>
</evidence>
<dbReference type="Gene3D" id="3.40.50.2300">
    <property type="match status" value="1"/>
</dbReference>
<dbReference type="SUPFAM" id="SSF46689">
    <property type="entry name" value="Homeodomain-like"/>
    <property type="match status" value="1"/>
</dbReference>
<dbReference type="GO" id="GO:0005737">
    <property type="term" value="C:cytoplasm"/>
    <property type="evidence" value="ECO:0007669"/>
    <property type="project" value="UniProtKB-SubCell"/>
</dbReference>
<organism evidence="13 14">
    <name type="scientific">Dorea longicatena</name>
    <dbReference type="NCBI Taxonomy" id="88431"/>
    <lineage>
        <taxon>Bacteria</taxon>
        <taxon>Bacillati</taxon>
        <taxon>Bacillota</taxon>
        <taxon>Clostridia</taxon>
        <taxon>Lachnospirales</taxon>
        <taxon>Lachnospiraceae</taxon>
        <taxon>Dorea</taxon>
    </lineage>
</organism>
<dbReference type="CDD" id="cd17536">
    <property type="entry name" value="REC_YesN-like"/>
    <property type="match status" value="1"/>
</dbReference>
<evidence type="ECO:0000256" key="9">
    <source>
        <dbReference type="ARBA" id="ARBA00024867"/>
    </source>
</evidence>
<dbReference type="Pfam" id="PF00072">
    <property type="entry name" value="Response_reg"/>
    <property type="match status" value="1"/>
</dbReference>
<evidence type="ECO:0000256" key="8">
    <source>
        <dbReference type="ARBA" id="ARBA00023163"/>
    </source>
</evidence>
<keyword evidence="8" id="KW-0804">Transcription</keyword>
<evidence type="ECO:0000313" key="14">
    <source>
        <dbReference type="Proteomes" id="UP000095597"/>
    </source>
</evidence>
<keyword evidence="4 10" id="KW-0597">Phosphoprotein</keyword>
<gene>
    <name evidence="13" type="ORF">ERS852573_02857</name>
</gene>
<evidence type="ECO:0000256" key="7">
    <source>
        <dbReference type="ARBA" id="ARBA00023125"/>
    </source>
</evidence>
<evidence type="ECO:0000259" key="12">
    <source>
        <dbReference type="PROSITE" id="PS50110"/>
    </source>
</evidence>
<name>A0A173VC77_9FIRM</name>
<feature type="domain" description="Response regulatory" evidence="12">
    <location>
        <begin position="41"/>
        <end position="158"/>
    </location>
</feature>
<evidence type="ECO:0000256" key="10">
    <source>
        <dbReference type="PROSITE-ProRule" id="PRU00169"/>
    </source>
</evidence>
<dbReference type="Gene3D" id="1.10.10.60">
    <property type="entry name" value="Homeodomain-like"/>
    <property type="match status" value="2"/>
</dbReference>
<evidence type="ECO:0000259" key="11">
    <source>
        <dbReference type="PROSITE" id="PS01124"/>
    </source>
</evidence>
<comment type="function">
    <text evidence="9">May play the central regulatory role in sporulation. It may be an element of the effector pathway responsible for the activation of sporulation genes in response to nutritional stress. Spo0A may act in concert with spo0H (a sigma factor) to control the expression of some genes that are critical to the sporulation process.</text>
</comment>
<dbReference type="InterPro" id="IPR041522">
    <property type="entry name" value="CdaR_GGDEF"/>
</dbReference>
<reference evidence="13 14" key="1">
    <citation type="submission" date="2015-09" db="EMBL/GenBank/DDBJ databases">
        <authorList>
            <consortium name="Pathogen Informatics"/>
        </authorList>
    </citation>
    <scope>NUCLEOTIDE SEQUENCE [LARGE SCALE GENOMIC DNA]</scope>
    <source>
        <strain evidence="13 14">2789STDY5834961</strain>
    </source>
</reference>
<dbReference type="SMART" id="SM00448">
    <property type="entry name" value="REC"/>
    <property type="match status" value="1"/>
</dbReference>
<dbReference type="PANTHER" id="PTHR42713">
    <property type="entry name" value="HISTIDINE KINASE-RELATED"/>
    <property type="match status" value="1"/>
</dbReference>
<sequence length="568" mass="65476">MSKKILKADFVFGYAIRGVNLLYWNKRIAAMKKGKKMERYKVILVDDEAEVIDIIEKKIHWNDLGFEVAGSATNGVKALELVEKLQPDVVLTDIKMPYMDGLELSRRLNREYPNIYIMLCTGFDEFEYAKEAVHLEIKEYMLKPVNATELSGSLTNLKHTLDREREEKLNVKKLNDYFQEVLPKLQSNFFISLIEGRVEKHDYERFLQAYQVDMKGPLFGCVIFHTSENHVPEGMNSLLLSMSVEREIKQRLMDQWNCREFIYMGNTLLILELDAEDKITQITDACDRFCRWAYRIMGAVVTAGIGTVCDSLYEISLSYERAREAVSYRVLYGTKRAINIGEIVPKEQIKPVQSEESRMQTLFRAIRIGDSAEIERAAHGEMEKLHKNTETMSQYNLATMEIVSGFFKFCTDNSLDFNKISGNMQNIYEKVSQMDESSLTAWIVQMSETISEKLKCARNSSARRLIVEAQNIVQERYMEADISLDEVCAVLGVSNSYFSSVFKKEAGKSFISYLTDYRMDIAAEMILNTDEKSYTIAEKMGYLDANYFSYVFKKKFGVSPSKYRASVK</sequence>
<dbReference type="PRINTS" id="PR00032">
    <property type="entry name" value="HTHARAC"/>
</dbReference>
<evidence type="ECO:0000256" key="3">
    <source>
        <dbReference type="ARBA" id="ARBA00022490"/>
    </source>
</evidence>
<protein>
    <recommendedName>
        <fullName evidence="2">Stage 0 sporulation protein A homolog</fullName>
    </recommendedName>
</protein>
<dbReference type="InterPro" id="IPR009057">
    <property type="entry name" value="Homeodomain-like_sf"/>
</dbReference>
<dbReference type="GO" id="GO:0043565">
    <property type="term" value="F:sequence-specific DNA binding"/>
    <property type="evidence" value="ECO:0007669"/>
    <property type="project" value="InterPro"/>
</dbReference>
<feature type="domain" description="HTH araC/xylS-type" evidence="11">
    <location>
        <begin position="467"/>
        <end position="566"/>
    </location>
</feature>
<dbReference type="InterPro" id="IPR018060">
    <property type="entry name" value="HTH_AraC"/>
</dbReference>
<evidence type="ECO:0000256" key="5">
    <source>
        <dbReference type="ARBA" id="ARBA00023012"/>
    </source>
</evidence>
<feature type="modified residue" description="4-aspartylphosphate" evidence="10">
    <location>
        <position position="93"/>
    </location>
</feature>
<dbReference type="GO" id="GO:0003700">
    <property type="term" value="F:DNA-binding transcription factor activity"/>
    <property type="evidence" value="ECO:0007669"/>
    <property type="project" value="InterPro"/>
</dbReference>
<evidence type="ECO:0000256" key="4">
    <source>
        <dbReference type="ARBA" id="ARBA00022553"/>
    </source>
</evidence>
<dbReference type="InterPro" id="IPR020449">
    <property type="entry name" value="Tscrpt_reg_AraC-type_HTH"/>
</dbReference>
<accession>A0A173VC77</accession>
<dbReference type="InterPro" id="IPR011006">
    <property type="entry name" value="CheY-like_superfamily"/>
</dbReference>
<dbReference type="Proteomes" id="UP000095597">
    <property type="component" value="Unassembled WGS sequence"/>
</dbReference>
<dbReference type="InterPro" id="IPR001789">
    <property type="entry name" value="Sig_transdc_resp-reg_receiver"/>
</dbReference>
<keyword evidence="3" id="KW-0963">Cytoplasm</keyword>
<dbReference type="EMBL" id="CYXO01000025">
    <property type="protein sequence ID" value="CUN24999.1"/>
    <property type="molecule type" value="Genomic_DNA"/>
</dbReference>
<proteinExistence type="predicted"/>
<dbReference type="GO" id="GO:0000160">
    <property type="term" value="P:phosphorelay signal transduction system"/>
    <property type="evidence" value="ECO:0007669"/>
    <property type="project" value="UniProtKB-KW"/>
</dbReference>
<dbReference type="PROSITE" id="PS01124">
    <property type="entry name" value="HTH_ARAC_FAMILY_2"/>
    <property type="match status" value="1"/>
</dbReference>
<evidence type="ECO:0000256" key="2">
    <source>
        <dbReference type="ARBA" id="ARBA00018672"/>
    </source>
</evidence>
<dbReference type="SUPFAM" id="SSF52172">
    <property type="entry name" value="CheY-like"/>
    <property type="match status" value="1"/>
</dbReference>
<evidence type="ECO:0000256" key="6">
    <source>
        <dbReference type="ARBA" id="ARBA00023015"/>
    </source>
</evidence>
<dbReference type="Pfam" id="PF17853">
    <property type="entry name" value="GGDEF_2"/>
    <property type="match status" value="1"/>
</dbReference>
<dbReference type="AlphaFoldDB" id="A0A173VC77"/>
<dbReference type="Pfam" id="PF12833">
    <property type="entry name" value="HTH_18"/>
    <property type="match status" value="1"/>
</dbReference>
<dbReference type="SMART" id="SM00342">
    <property type="entry name" value="HTH_ARAC"/>
    <property type="match status" value="1"/>
</dbReference>
<keyword evidence="5" id="KW-0902">Two-component regulatory system</keyword>
<keyword evidence="7" id="KW-0238">DNA-binding</keyword>
<dbReference type="InterPro" id="IPR051552">
    <property type="entry name" value="HptR"/>
</dbReference>
<dbReference type="PROSITE" id="PS50110">
    <property type="entry name" value="RESPONSE_REGULATORY"/>
    <property type="match status" value="1"/>
</dbReference>